<dbReference type="Gene3D" id="1.25.40.10">
    <property type="entry name" value="Tetratricopeptide repeat domain"/>
    <property type="match status" value="1"/>
</dbReference>
<dbReference type="PROSITE" id="PS51123">
    <property type="entry name" value="OMPA_2"/>
    <property type="match status" value="1"/>
</dbReference>
<accession>A0A1G8LXB8</accession>
<feature type="signal peptide" evidence="6">
    <location>
        <begin position="1"/>
        <end position="21"/>
    </location>
</feature>
<dbReference type="Proteomes" id="UP000199705">
    <property type="component" value="Unassembled WGS sequence"/>
</dbReference>
<sequence length="650" mass="72939">MKKLLPYFLLLFFPLVSFGQAKNYRALADTAFNRHEYYTAAYYYKHIADGTTDEPKSSVPRSSAVKRISSKKAETNQYIIYRLAESYRLYKDYTDATIWYAQLAKEAPAGQYPLIPLWYGICLQANGKYNEALVQLKHFAGNAPDPQYAALAKKEIISCEYALKQLEHPRAVDVSALVFLNKDQGDYALTVNLGRYWFTSSRLVDKDKFYTNRVYSSAILDSTKALATNFKAFDKEGQIEYATPALDGTGTRMYLTRWYKKNGKTVSAIYFSQLVSSVWQQPVRLNNTVNAEGYNSKHPFVSADGRRLFFSSDRPGGEGGDDIWESNLDDAGQPKTVSNLGDAVNTAYDEQSPYYDQADKVLFFSSNGFTGMGGFDVYRSEGDFGRWSVPVNLGYPVNSSKDDLYYSLDPTNPNKFYLSSARGSDCCLSLFTGQYKFLYISGRVIDCRTNGGMAGARVILKDPDVKMGLAVKVTDAKGDYVFQVKEKLPRYKLEISQKGYFTKVIPAPIVKPGIDTLINPEICLQNYKINVQITIENIYFDFGNAHLRSESFDTLDKLVAIMNDNPKIKIELGSHTDGIGTDAANMKLSQARAEACVDYLLLQGIKSARITARGYGKRMPIAPNKLPNGKDNPEGRQLNRRTTFTVKSAE</sequence>
<gene>
    <name evidence="8" type="ORF">SAMN05192573_1254</name>
</gene>
<dbReference type="Pfam" id="PF00691">
    <property type="entry name" value="OmpA"/>
    <property type="match status" value="1"/>
</dbReference>
<feature type="domain" description="OmpA-like" evidence="7">
    <location>
        <begin position="527"/>
        <end position="650"/>
    </location>
</feature>
<dbReference type="PANTHER" id="PTHR30329:SF21">
    <property type="entry name" value="LIPOPROTEIN YIAD-RELATED"/>
    <property type="match status" value="1"/>
</dbReference>
<dbReference type="InterPro" id="IPR008969">
    <property type="entry name" value="CarboxyPept-like_regulatory"/>
</dbReference>
<evidence type="ECO:0000256" key="6">
    <source>
        <dbReference type="SAM" id="SignalP"/>
    </source>
</evidence>
<evidence type="ECO:0000256" key="1">
    <source>
        <dbReference type="ARBA" id="ARBA00004442"/>
    </source>
</evidence>
<evidence type="ECO:0000256" key="2">
    <source>
        <dbReference type="ARBA" id="ARBA00023136"/>
    </source>
</evidence>
<dbReference type="GO" id="GO:0009279">
    <property type="term" value="C:cell outer membrane"/>
    <property type="evidence" value="ECO:0007669"/>
    <property type="project" value="UniProtKB-SubCell"/>
</dbReference>
<evidence type="ECO:0000313" key="8">
    <source>
        <dbReference type="EMBL" id="SDI60351.1"/>
    </source>
</evidence>
<dbReference type="InterPro" id="IPR011659">
    <property type="entry name" value="WD40"/>
</dbReference>
<dbReference type="InterPro" id="IPR011990">
    <property type="entry name" value="TPR-like_helical_dom_sf"/>
</dbReference>
<dbReference type="InterPro" id="IPR006665">
    <property type="entry name" value="OmpA-like"/>
</dbReference>
<dbReference type="EMBL" id="FNCG01000025">
    <property type="protein sequence ID" value="SDI60351.1"/>
    <property type="molecule type" value="Genomic_DNA"/>
</dbReference>
<keyword evidence="9" id="KW-1185">Reference proteome</keyword>
<dbReference type="PANTHER" id="PTHR30329">
    <property type="entry name" value="STATOR ELEMENT OF FLAGELLAR MOTOR COMPLEX"/>
    <property type="match status" value="1"/>
</dbReference>
<dbReference type="SUPFAM" id="SSF103088">
    <property type="entry name" value="OmpA-like"/>
    <property type="match status" value="1"/>
</dbReference>
<dbReference type="InterPro" id="IPR011042">
    <property type="entry name" value="6-blade_b-propeller_TolB-like"/>
</dbReference>
<proteinExistence type="predicted"/>
<dbReference type="AlphaFoldDB" id="A0A1G8LXB8"/>
<keyword evidence="3" id="KW-0998">Cell outer membrane</keyword>
<dbReference type="InterPro" id="IPR036737">
    <property type="entry name" value="OmpA-like_sf"/>
</dbReference>
<keyword evidence="2 4" id="KW-0472">Membrane</keyword>
<dbReference type="PRINTS" id="PR01021">
    <property type="entry name" value="OMPADOMAIN"/>
</dbReference>
<dbReference type="Gene3D" id="3.30.1330.60">
    <property type="entry name" value="OmpA-like domain"/>
    <property type="match status" value="1"/>
</dbReference>
<dbReference type="InterPro" id="IPR006664">
    <property type="entry name" value="OMP_bac"/>
</dbReference>
<dbReference type="Gene3D" id="2.120.10.30">
    <property type="entry name" value="TolB, C-terminal domain"/>
    <property type="match status" value="1"/>
</dbReference>
<dbReference type="CDD" id="cd07185">
    <property type="entry name" value="OmpA_C-like"/>
    <property type="match status" value="1"/>
</dbReference>
<reference evidence="9" key="1">
    <citation type="submission" date="2016-10" db="EMBL/GenBank/DDBJ databases">
        <authorList>
            <person name="Varghese N."/>
            <person name="Submissions S."/>
        </authorList>
    </citation>
    <scope>NUCLEOTIDE SEQUENCE [LARGE SCALE GENOMIC DNA]</scope>
    <source>
        <strain evidence="9">Gh-67</strain>
    </source>
</reference>
<feature type="compositionally biased region" description="Polar residues" evidence="5">
    <location>
        <begin position="640"/>
        <end position="650"/>
    </location>
</feature>
<evidence type="ECO:0000256" key="3">
    <source>
        <dbReference type="ARBA" id="ARBA00023237"/>
    </source>
</evidence>
<organism evidence="8 9">
    <name type="scientific">Mucilaginibacter gossypii</name>
    <dbReference type="NCBI Taxonomy" id="551996"/>
    <lineage>
        <taxon>Bacteria</taxon>
        <taxon>Pseudomonadati</taxon>
        <taxon>Bacteroidota</taxon>
        <taxon>Sphingobacteriia</taxon>
        <taxon>Sphingobacteriales</taxon>
        <taxon>Sphingobacteriaceae</taxon>
        <taxon>Mucilaginibacter</taxon>
    </lineage>
</organism>
<dbReference type="InterPro" id="IPR050330">
    <property type="entry name" value="Bact_OuterMem_StrucFunc"/>
</dbReference>
<dbReference type="STRING" id="551996.SAMN05192573_1254"/>
<dbReference type="Pfam" id="PF07676">
    <property type="entry name" value="PD40"/>
    <property type="match status" value="1"/>
</dbReference>
<protein>
    <submittedName>
        <fullName evidence="8">WD40-like Beta Propeller Repeat</fullName>
    </submittedName>
</protein>
<feature type="region of interest" description="Disordered" evidence="5">
    <location>
        <begin position="620"/>
        <end position="650"/>
    </location>
</feature>
<evidence type="ECO:0000313" key="9">
    <source>
        <dbReference type="Proteomes" id="UP000199705"/>
    </source>
</evidence>
<comment type="subcellular location">
    <subcellularLocation>
        <location evidence="1">Cell outer membrane</location>
    </subcellularLocation>
</comment>
<name>A0A1G8LXB8_9SPHI</name>
<evidence type="ECO:0000256" key="4">
    <source>
        <dbReference type="PROSITE-ProRule" id="PRU00473"/>
    </source>
</evidence>
<dbReference type="SUPFAM" id="SSF49464">
    <property type="entry name" value="Carboxypeptidase regulatory domain-like"/>
    <property type="match status" value="1"/>
</dbReference>
<dbReference type="RefSeq" id="WP_091175623.1">
    <property type="nucleotide sequence ID" value="NZ_FNCG01000025.1"/>
</dbReference>
<dbReference type="Gene3D" id="2.60.40.1120">
    <property type="entry name" value="Carboxypeptidase-like, regulatory domain"/>
    <property type="match status" value="1"/>
</dbReference>
<keyword evidence="6" id="KW-0732">Signal</keyword>
<dbReference type="SUPFAM" id="SSF82171">
    <property type="entry name" value="DPP6 N-terminal domain-like"/>
    <property type="match status" value="1"/>
</dbReference>
<evidence type="ECO:0000259" key="7">
    <source>
        <dbReference type="PROSITE" id="PS51123"/>
    </source>
</evidence>
<feature type="chain" id="PRO_5011609294" evidence="6">
    <location>
        <begin position="22"/>
        <end position="650"/>
    </location>
</feature>
<evidence type="ECO:0000256" key="5">
    <source>
        <dbReference type="SAM" id="MobiDB-lite"/>
    </source>
</evidence>
<dbReference type="SUPFAM" id="SSF48452">
    <property type="entry name" value="TPR-like"/>
    <property type="match status" value="1"/>
</dbReference>